<gene>
    <name evidence="2" type="ORF">J2Y00_001798</name>
</gene>
<evidence type="ECO:0000256" key="1">
    <source>
        <dbReference type="SAM" id="MobiDB-lite"/>
    </source>
</evidence>
<dbReference type="EMBL" id="JAVDQK010000004">
    <property type="protein sequence ID" value="MDR6218235.1"/>
    <property type="molecule type" value="Genomic_DNA"/>
</dbReference>
<proteinExistence type="predicted"/>
<evidence type="ECO:0000313" key="3">
    <source>
        <dbReference type="Proteomes" id="UP001185331"/>
    </source>
</evidence>
<dbReference type="AlphaFoldDB" id="A0AAE3XAM2"/>
<accession>A0AAE3XAM2</accession>
<reference evidence="2" key="1">
    <citation type="submission" date="2023-07" db="EMBL/GenBank/DDBJ databases">
        <title>Sorghum-associated microbial communities from plants grown in Nebraska, USA.</title>
        <authorList>
            <person name="Schachtman D."/>
        </authorList>
    </citation>
    <scope>NUCLEOTIDE SEQUENCE</scope>
    <source>
        <strain evidence="2">BE330</strain>
    </source>
</reference>
<dbReference type="Proteomes" id="UP001185331">
    <property type="component" value="Unassembled WGS sequence"/>
</dbReference>
<dbReference type="RefSeq" id="WP_309854507.1">
    <property type="nucleotide sequence ID" value="NZ_JAVDQJ010000005.1"/>
</dbReference>
<sequence>MARVKTPKIPKMHISSGGGTRTYASKSGKLVGGGFRTGSVVKPTKWTKRK</sequence>
<protein>
    <submittedName>
        <fullName evidence="2">Uncharacterized protein</fullName>
    </submittedName>
</protein>
<comment type="caution">
    <text evidence="2">The sequence shown here is derived from an EMBL/GenBank/DDBJ whole genome shotgun (WGS) entry which is preliminary data.</text>
</comment>
<feature type="compositionally biased region" description="Basic residues" evidence="1">
    <location>
        <begin position="1"/>
        <end position="11"/>
    </location>
</feature>
<organism evidence="2 3">
    <name type="scientific">Deinococcus soli</name>
    <name type="common">ex Cha et al. 2016</name>
    <dbReference type="NCBI Taxonomy" id="1309411"/>
    <lineage>
        <taxon>Bacteria</taxon>
        <taxon>Thermotogati</taxon>
        <taxon>Deinococcota</taxon>
        <taxon>Deinococci</taxon>
        <taxon>Deinococcales</taxon>
        <taxon>Deinococcaceae</taxon>
        <taxon>Deinococcus</taxon>
    </lineage>
</organism>
<name>A0AAE3XAM2_9DEIO</name>
<evidence type="ECO:0000313" key="2">
    <source>
        <dbReference type="EMBL" id="MDR6218235.1"/>
    </source>
</evidence>
<feature type="region of interest" description="Disordered" evidence="1">
    <location>
        <begin position="1"/>
        <end position="50"/>
    </location>
</feature>